<keyword evidence="11" id="KW-1185">Reference proteome</keyword>
<evidence type="ECO:0000313" key="10">
    <source>
        <dbReference type="EMBL" id="CAH3169774.1"/>
    </source>
</evidence>
<dbReference type="PANTHER" id="PTHR16515">
    <property type="entry name" value="PR DOMAIN ZINC FINGER PROTEIN"/>
    <property type="match status" value="1"/>
</dbReference>
<feature type="domain" description="C2H2-type" evidence="9">
    <location>
        <begin position="94"/>
        <end position="113"/>
    </location>
</feature>
<evidence type="ECO:0000256" key="1">
    <source>
        <dbReference type="ARBA" id="ARBA00004123"/>
    </source>
</evidence>
<evidence type="ECO:0000256" key="7">
    <source>
        <dbReference type="PROSITE-ProRule" id="PRU00042"/>
    </source>
</evidence>
<dbReference type="Gene3D" id="3.30.160.60">
    <property type="entry name" value="Classic Zinc Finger"/>
    <property type="match status" value="3"/>
</dbReference>
<proteinExistence type="predicted"/>
<feature type="domain" description="C2H2-type" evidence="9">
    <location>
        <begin position="145"/>
        <end position="173"/>
    </location>
</feature>
<evidence type="ECO:0000256" key="3">
    <source>
        <dbReference type="ARBA" id="ARBA00022737"/>
    </source>
</evidence>
<keyword evidence="6" id="KW-0539">Nucleus</keyword>
<evidence type="ECO:0000256" key="5">
    <source>
        <dbReference type="ARBA" id="ARBA00022833"/>
    </source>
</evidence>
<organism evidence="10 11">
    <name type="scientific">Porites lobata</name>
    <dbReference type="NCBI Taxonomy" id="104759"/>
    <lineage>
        <taxon>Eukaryota</taxon>
        <taxon>Metazoa</taxon>
        <taxon>Cnidaria</taxon>
        <taxon>Anthozoa</taxon>
        <taxon>Hexacorallia</taxon>
        <taxon>Scleractinia</taxon>
        <taxon>Fungiina</taxon>
        <taxon>Poritidae</taxon>
        <taxon>Porites</taxon>
    </lineage>
</organism>
<reference evidence="10 11" key="1">
    <citation type="submission" date="2022-05" db="EMBL/GenBank/DDBJ databases">
        <authorList>
            <consortium name="Genoscope - CEA"/>
            <person name="William W."/>
        </authorList>
    </citation>
    <scope>NUCLEOTIDE SEQUENCE [LARGE SCALE GENOMIC DNA]</scope>
</reference>
<feature type="region of interest" description="Disordered" evidence="8">
    <location>
        <begin position="1"/>
        <end position="30"/>
    </location>
</feature>
<dbReference type="PROSITE" id="PS50157">
    <property type="entry name" value="ZINC_FINGER_C2H2_2"/>
    <property type="match status" value="3"/>
</dbReference>
<evidence type="ECO:0000256" key="2">
    <source>
        <dbReference type="ARBA" id="ARBA00022723"/>
    </source>
</evidence>
<name>A0ABN8QSN2_9CNID</name>
<dbReference type="EMBL" id="CALNXK010000152">
    <property type="protein sequence ID" value="CAH3169774.1"/>
    <property type="molecule type" value="Genomic_DNA"/>
</dbReference>
<dbReference type="PANTHER" id="PTHR16515:SF66">
    <property type="entry name" value="C2H2-TYPE DOMAIN-CONTAINING PROTEIN"/>
    <property type="match status" value="1"/>
</dbReference>
<gene>
    <name evidence="10" type="ORF">PLOB_00010331</name>
</gene>
<protein>
    <recommendedName>
        <fullName evidence="9">C2H2-type domain-containing protein</fullName>
    </recommendedName>
</protein>
<feature type="domain" description="C2H2-type" evidence="9">
    <location>
        <begin position="114"/>
        <end position="141"/>
    </location>
</feature>
<dbReference type="PROSITE" id="PS00028">
    <property type="entry name" value="ZINC_FINGER_C2H2_1"/>
    <property type="match status" value="2"/>
</dbReference>
<keyword evidence="3" id="KW-0677">Repeat</keyword>
<dbReference type="InterPro" id="IPR036236">
    <property type="entry name" value="Znf_C2H2_sf"/>
</dbReference>
<dbReference type="InterPro" id="IPR050331">
    <property type="entry name" value="Zinc_finger"/>
</dbReference>
<accession>A0ABN8QSN2</accession>
<keyword evidence="5" id="KW-0862">Zinc</keyword>
<feature type="compositionally biased region" description="Polar residues" evidence="8">
    <location>
        <begin position="197"/>
        <end position="216"/>
    </location>
</feature>
<sequence>MSGSQWRMLGSELTAQEIPTEINQDTGSDEVNDLLSDSFTTEEMQAVNEMERMALDKNNNESAPLSAQDTRDNFFDQWTGETSELPTWNPSETTFSRSGNLKTHVRTHTGEKPYECNRCDNKFADKSALNRHLKAHDKQAAERTFTCATCGETFHNRAPYNAHIRTAHQQPAAATRKRTAPKTTDAPSAKRSKRSDQASARTASEQPTPTQASAAGSSWEADPVLIPANLVPATEQNIAETYRQHWPQIRTRFSRRNRLQDWYNFRLSTISPTALREQLRRIFTDQPTVFKVNFSFGFILRNTETGVLQYHHPSANNHLVLEQPFLISSPDDLERLYQQIAEIDFLEWVRQQRPNSKWVVDLITNVTWFVWKIRDHPIGRGKYLPGYIADNYGLDALENNVKTGKPYEDNLCFFRCLALHNGCHTRNLERDTKYYYQQYRDAELGKKKFHGVKISELDDLEKLYEVNIQVYSLAPTQSHSEDEDNEENTPEIAATLLRRSHRHYSSTLYLNLYENHFSYIKDLARYSKSFCCSRCGKYWKDMWKCQRHEKTCDGKVQLKYPGGAYHVPKTIFEELEDEGIVVPEEWRYFP</sequence>
<dbReference type="InterPro" id="IPR013087">
    <property type="entry name" value="Znf_C2H2_type"/>
</dbReference>
<keyword evidence="2" id="KW-0479">Metal-binding</keyword>
<evidence type="ECO:0000256" key="8">
    <source>
        <dbReference type="SAM" id="MobiDB-lite"/>
    </source>
</evidence>
<evidence type="ECO:0000259" key="9">
    <source>
        <dbReference type="PROSITE" id="PS50157"/>
    </source>
</evidence>
<evidence type="ECO:0000313" key="11">
    <source>
        <dbReference type="Proteomes" id="UP001159405"/>
    </source>
</evidence>
<evidence type="ECO:0000256" key="6">
    <source>
        <dbReference type="ARBA" id="ARBA00023242"/>
    </source>
</evidence>
<comment type="caution">
    <text evidence="10">The sequence shown here is derived from an EMBL/GenBank/DDBJ whole genome shotgun (WGS) entry which is preliminary data.</text>
</comment>
<evidence type="ECO:0000256" key="4">
    <source>
        <dbReference type="ARBA" id="ARBA00022771"/>
    </source>
</evidence>
<feature type="region of interest" description="Disordered" evidence="8">
    <location>
        <begin position="166"/>
        <end position="219"/>
    </location>
</feature>
<dbReference type="Pfam" id="PF00096">
    <property type="entry name" value="zf-C2H2"/>
    <property type="match status" value="2"/>
</dbReference>
<dbReference type="SUPFAM" id="SSF57667">
    <property type="entry name" value="beta-beta-alpha zinc fingers"/>
    <property type="match status" value="1"/>
</dbReference>
<dbReference type="Proteomes" id="UP001159405">
    <property type="component" value="Unassembled WGS sequence"/>
</dbReference>
<dbReference type="SMART" id="SM00355">
    <property type="entry name" value="ZnF_C2H2"/>
    <property type="match status" value="2"/>
</dbReference>
<keyword evidence="4 7" id="KW-0863">Zinc-finger</keyword>
<comment type="subcellular location">
    <subcellularLocation>
        <location evidence="1">Nucleus</location>
    </subcellularLocation>
</comment>